<dbReference type="Proteomes" id="UP000787472">
    <property type="component" value="Unassembled WGS sequence"/>
</dbReference>
<protein>
    <submittedName>
        <fullName evidence="5">Dihydrodipicolinate reductase</fullName>
    </submittedName>
</protein>
<feature type="domain" description="Dihydrodipicolinate reductase N-terminal" evidence="3">
    <location>
        <begin position="16"/>
        <end position="101"/>
    </location>
</feature>
<keyword evidence="6" id="KW-1185">Reference proteome</keyword>
<proteinExistence type="predicted"/>
<dbReference type="InterPro" id="IPR045760">
    <property type="entry name" value="DAP_DH_C"/>
</dbReference>
<keyword evidence="2" id="KW-0560">Oxidoreductase</keyword>
<dbReference type="InterPro" id="IPR036291">
    <property type="entry name" value="NAD(P)-bd_dom_sf"/>
</dbReference>
<evidence type="ECO:0000256" key="2">
    <source>
        <dbReference type="ARBA" id="ARBA00023002"/>
    </source>
</evidence>
<evidence type="ECO:0000259" key="4">
    <source>
        <dbReference type="Pfam" id="PF19328"/>
    </source>
</evidence>
<name>A0A9E5T1A2_9GAMM</name>
<reference evidence="5" key="1">
    <citation type="submission" date="2020-03" db="EMBL/GenBank/DDBJ databases">
        <authorList>
            <person name="Guo F."/>
        </authorList>
    </citation>
    <scope>NUCLEOTIDE SEQUENCE</scope>
    <source>
        <strain evidence="5">JCM 30134</strain>
    </source>
</reference>
<dbReference type="RefSeq" id="WP_167189182.1">
    <property type="nucleotide sequence ID" value="NZ_JAAONZ010000014.1"/>
</dbReference>
<keyword evidence="1" id="KW-0521">NADP</keyword>
<evidence type="ECO:0000313" key="6">
    <source>
        <dbReference type="Proteomes" id="UP000787472"/>
    </source>
</evidence>
<dbReference type="SUPFAM" id="SSF51735">
    <property type="entry name" value="NAD(P)-binding Rossmann-fold domains"/>
    <property type="match status" value="1"/>
</dbReference>
<accession>A0A9E5T1A2</accession>
<dbReference type="GO" id="GO:0009089">
    <property type="term" value="P:lysine biosynthetic process via diaminopimelate"/>
    <property type="evidence" value="ECO:0007669"/>
    <property type="project" value="InterPro"/>
</dbReference>
<dbReference type="EMBL" id="JAAONZ010000014">
    <property type="protein sequence ID" value="NHO67110.1"/>
    <property type="molecule type" value="Genomic_DNA"/>
</dbReference>
<organism evidence="5 6">
    <name type="scientific">Pseudomaricurvus hydrocarbonicus</name>
    <dbReference type="NCBI Taxonomy" id="1470433"/>
    <lineage>
        <taxon>Bacteria</taxon>
        <taxon>Pseudomonadati</taxon>
        <taxon>Pseudomonadota</taxon>
        <taxon>Gammaproteobacteria</taxon>
        <taxon>Cellvibrionales</taxon>
        <taxon>Cellvibrionaceae</taxon>
        <taxon>Pseudomaricurvus</taxon>
    </lineage>
</organism>
<dbReference type="Pfam" id="PF01113">
    <property type="entry name" value="DapB_N"/>
    <property type="match status" value="1"/>
</dbReference>
<feature type="domain" description="2,4-diaminopentanoate dehydrogenase C-terminal" evidence="4">
    <location>
        <begin position="203"/>
        <end position="351"/>
    </location>
</feature>
<evidence type="ECO:0000259" key="3">
    <source>
        <dbReference type="Pfam" id="PF01113"/>
    </source>
</evidence>
<dbReference type="CDD" id="cd24146">
    <property type="entry name" value="nat-AmDH_N_like"/>
    <property type="match status" value="1"/>
</dbReference>
<gene>
    <name evidence="5" type="ORF">G8770_16300</name>
</gene>
<sequence length="357" mass="38707">MNNNQPARKLRVAQWATGTVGSSALRAVLEHPSMELVGVRVYSPAKEGIDAGELCGLPATGVLACQDMEAILALKPDCVVYMPDRTDVDEVCTLLARGVNVVTTRAEFFNPAAMDTSLRERVESACREGNSSIHSSGSSPGFITEALLPPLLSLQRRLDLLTIDEFANCVDTCSEDMLLNIMGFGKAPDVFSALQFTERDTVFGHSLGVIASAIGLEFDEVSVDSEFAVTRQPVLLHTTTIAAGSVGGQRHTVTGLHQGRPVLRFRSNWFVSTDLEADWVLREDGWRVLVEGDAPLDITITFPISQDPLTRAAIMPNFTAHRPVNAIPSVCFARHGIVTSAELPQIFPWLGSVLHVK</sequence>
<evidence type="ECO:0000313" key="5">
    <source>
        <dbReference type="EMBL" id="NHO67110.1"/>
    </source>
</evidence>
<dbReference type="InterPro" id="IPR000846">
    <property type="entry name" value="DapB_N"/>
</dbReference>
<evidence type="ECO:0000256" key="1">
    <source>
        <dbReference type="ARBA" id="ARBA00022857"/>
    </source>
</evidence>
<dbReference type="GO" id="GO:0008839">
    <property type="term" value="F:4-hydroxy-tetrahydrodipicolinate reductase"/>
    <property type="evidence" value="ECO:0007669"/>
    <property type="project" value="InterPro"/>
</dbReference>
<dbReference type="Gene3D" id="3.40.50.720">
    <property type="entry name" value="NAD(P)-binding Rossmann-like Domain"/>
    <property type="match status" value="1"/>
</dbReference>
<dbReference type="Pfam" id="PF19328">
    <property type="entry name" value="DAP_DH_C"/>
    <property type="match status" value="1"/>
</dbReference>
<dbReference type="AlphaFoldDB" id="A0A9E5T1A2"/>
<comment type="caution">
    <text evidence="5">The sequence shown here is derived from an EMBL/GenBank/DDBJ whole genome shotgun (WGS) entry which is preliminary data.</text>
</comment>